<feature type="domain" description="Ferrous iron transporter FeoA-like" evidence="3">
    <location>
        <begin position="37"/>
        <end position="109"/>
    </location>
</feature>
<evidence type="ECO:0000256" key="1">
    <source>
        <dbReference type="ARBA" id="ARBA00023004"/>
    </source>
</evidence>
<evidence type="ECO:0000256" key="2">
    <source>
        <dbReference type="SAM" id="MobiDB-lite"/>
    </source>
</evidence>
<dbReference type="InterPro" id="IPR038157">
    <property type="entry name" value="FeoA_core_dom"/>
</dbReference>
<dbReference type="GO" id="GO:0046914">
    <property type="term" value="F:transition metal ion binding"/>
    <property type="evidence" value="ECO:0007669"/>
    <property type="project" value="InterPro"/>
</dbReference>
<gene>
    <name evidence="4" type="ORF">C8N32_110108</name>
</gene>
<protein>
    <submittedName>
        <fullName evidence="4">Ferrous iron transport protein A</fullName>
    </submittedName>
</protein>
<dbReference type="SUPFAM" id="SSF50037">
    <property type="entry name" value="C-terminal domain of transcriptional repressors"/>
    <property type="match status" value="1"/>
</dbReference>
<dbReference type="PANTHER" id="PTHR42954:SF2">
    <property type="entry name" value="FE(2+) TRANSPORT PROTEIN A"/>
    <property type="match status" value="1"/>
</dbReference>
<evidence type="ECO:0000313" key="4">
    <source>
        <dbReference type="EMBL" id="PTN01826.1"/>
    </source>
</evidence>
<reference evidence="4 5" key="1">
    <citation type="submission" date="2018-04" db="EMBL/GenBank/DDBJ databases">
        <title>Genomic Encyclopedia of Archaeal and Bacterial Type Strains, Phase II (KMG-II): from individual species to whole genera.</title>
        <authorList>
            <person name="Goeker M."/>
        </authorList>
    </citation>
    <scope>NUCLEOTIDE SEQUENCE [LARGE SCALE GENOMIC DNA]</scope>
    <source>
        <strain evidence="4 5">DSM 18064</strain>
    </source>
</reference>
<dbReference type="EMBL" id="QAAA01000010">
    <property type="protein sequence ID" value="PTN01826.1"/>
    <property type="molecule type" value="Genomic_DNA"/>
</dbReference>
<dbReference type="InterPro" id="IPR052713">
    <property type="entry name" value="FeoA"/>
</dbReference>
<keyword evidence="5" id="KW-1185">Reference proteome</keyword>
<dbReference type="Gene3D" id="2.30.30.90">
    <property type="match status" value="1"/>
</dbReference>
<feature type="region of interest" description="Disordered" evidence="2">
    <location>
        <begin position="1"/>
        <end position="26"/>
    </location>
</feature>
<name>A0A2T5BRE9_9RHOB</name>
<dbReference type="Pfam" id="PF04023">
    <property type="entry name" value="FeoA"/>
    <property type="match status" value="1"/>
</dbReference>
<accession>A0A2T5BRE9</accession>
<dbReference type="InterPro" id="IPR007167">
    <property type="entry name" value="Fe-transptr_FeoA-like"/>
</dbReference>
<dbReference type="Proteomes" id="UP000243859">
    <property type="component" value="Unassembled WGS sequence"/>
</dbReference>
<comment type="caution">
    <text evidence="4">The sequence shown here is derived from an EMBL/GenBank/DDBJ whole genome shotgun (WGS) entry which is preliminary data.</text>
</comment>
<dbReference type="InterPro" id="IPR008988">
    <property type="entry name" value="Transcriptional_repressor_C"/>
</dbReference>
<evidence type="ECO:0000259" key="3">
    <source>
        <dbReference type="SMART" id="SM00899"/>
    </source>
</evidence>
<evidence type="ECO:0000313" key="5">
    <source>
        <dbReference type="Proteomes" id="UP000243859"/>
    </source>
</evidence>
<dbReference type="SMART" id="SM00899">
    <property type="entry name" value="FeoA"/>
    <property type="match status" value="1"/>
</dbReference>
<organism evidence="4 5">
    <name type="scientific">Rhodovulum imhoffii</name>
    <dbReference type="NCBI Taxonomy" id="365340"/>
    <lineage>
        <taxon>Bacteria</taxon>
        <taxon>Pseudomonadati</taxon>
        <taxon>Pseudomonadota</taxon>
        <taxon>Alphaproteobacteria</taxon>
        <taxon>Rhodobacterales</taxon>
        <taxon>Paracoccaceae</taxon>
        <taxon>Rhodovulum</taxon>
    </lineage>
</organism>
<feature type="compositionally biased region" description="Gly residues" evidence="2">
    <location>
        <begin position="1"/>
        <end position="16"/>
    </location>
</feature>
<dbReference type="AlphaFoldDB" id="A0A2T5BRE9"/>
<sequence length="110" mass="11982">MGNGEFGHKGWGMGKGGGRRRHGRGWSEGPCAACPGRSLNDTAPGTTCRISRLLGCGPIRQRLMDLGLHPSREVTVIRSAPLRDPIELQVGDTFIILRRREAAQVEVEHV</sequence>
<keyword evidence="1" id="KW-0408">Iron</keyword>
<proteinExistence type="predicted"/>
<dbReference type="PANTHER" id="PTHR42954">
    <property type="entry name" value="FE(2+) TRANSPORT PROTEIN A"/>
    <property type="match status" value="1"/>
</dbReference>